<protein>
    <submittedName>
        <fullName evidence="1">Uncharacterized protein</fullName>
    </submittedName>
</protein>
<accession>A0A0A8ZJV1</accession>
<name>A0A0A8ZJV1_ARUDO</name>
<reference evidence="1" key="1">
    <citation type="submission" date="2014-09" db="EMBL/GenBank/DDBJ databases">
        <authorList>
            <person name="Magalhaes I.L.F."/>
            <person name="Oliveira U."/>
            <person name="Santos F.R."/>
            <person name="Vidigal T.H.D.A."/>
            <person name="Brescovit A.D."/>
            <person name="Santos A.J."/>
        </authorList>
    </citation>
    <scope>NUCLEOTIDE SEQUENCE</scope>
    <source>
        <tissue evidence="1">Shoot tissue taken approximately 20 cm above the soil surface</tissue>
    </source>
</reference>
<reference evidence="1" key="2">
    <citation type="journal article" date="2015" name="Data Brief">
        <title>Shoot transcriptome of the giant reed, Arundo donax.</title>
        <authorList>
            <person name="Barrero R.A."/>
            <person name="Guerrero F.D."/>
            <person name="Moolhuijzen P."/>
            <person name="Goolsby J.A."/>
            <person name="Tidwell J."/>
            <person name="Bellgard S.E."/>
            <person name="Bellgard M.I."/>
        </authorList>
    </citation>
    <scope>NUCLEOTIDE SEQUENCE</scope>
    <source>
        <tissue evidence="1">Shoot tissue taken approximately 20 cm above the soil surface</tissue>
    </source>
</reference>
<organism evidence="1">
    <name type="scientific">Arundo donax</name>
    <name type="common">Giant reed</name>
    <name type="synonym">Donax arundinaceus</name>
    <dbReference type="NCBI Taxonomy" id="35708"/>
    <lineage>
        <taxon>Eukaryota</taxon>
        <taxon>Viridiplantae</taxon>
        <taxon>Streptophyta</taxon>
        <taxon>Embryophyta</taxon>
        <taxon>Tracheophyta</taxon>
        <taxon>Spermatophyta</taxon>
        <taxon>Magnoliopsida</taxon>
        <taxon>Liliopsida</taxon>
        <taxon>Poales</taxon>
        <taxon>Poaceae</taxon>
        <taxon>PACMAD clade</taxon>
        <taxon>Arundinoideae</taxon>
        <taxon>Arundineae</taxon>
        <taxon>Arundo</taxon>
    </lineage>
</organism>
<dbReference type="EMBL" id="GBRH01259912">
    <property type="protein sequence ID" value="JAD37983.1"/>
    <property type="molecule type" value="Transcribed_RNA"/>
</dbReference>
<dbReference type="AlphaFoldDB" id="A0A0A8ZJV1"/>
<evidence type="ECO:0000313" key="1">
    <source>
        <dbReference type="EMBL" id="JAD37983.1"/>
    </source>
</evidence>
<proteinExistence type="predicted"/>
<sequence length="39" mass="4711">MEGYMPINILIFFSKQKVNTHYSQLKFLDQQNNICRSNF</sequence>